<dbReference type="EMBL" id="QZFU01000036">
    <property type="protein sequence ID" value="RJO71054.1"/>
    <property type="molecule type" value="Genomic_DNA"/>
</dbReference>
<evidence type="ECO:0000256" key="1">
    <source>
        <dbReference type="SAM" id="Phobius"/>
    </source>
</evidence>
<feature type="transmembrane region" description="Helical" evidence="1">
    <location>
        <begin position="209"/>
        <end position="229"/>
    </location>
</feature>
<feature type="transmembrane region" description="Helical" evidence="1">
    <location>
        <begin position="35"/>
        <end position="52"/>
    </location>
</feature>
<evidence type="ECO:0000313" key="3">
    <source>
        <dbReference type="Proteomes" id="UP000266677"/>
    </source>
</evidence>
<protein>
    <submittedName>
        <fullName evidence="2">Uncharacterized protein</fullName>
    </submittedName>
</protein>
<comment type="caution">
    <text evidence="2">The sequence shown here is derived from an EMBL/GenBank/DDBJ whole genome shotgun (WGS) entry which is preliminary data.</text>
</comment>
<dbReference type="OrthoDB" id="343560at2"/>
<keyword evidence="3" id="KW-1185">Reference proteome</keyword>
<accession>A0A3A4K3F2</accession>
<keyword evidence="1" id="KW-1133">Transmembrane helix</keyword>
<dbReference type="AlphaFoldDB" id="A0A3A4K3F2"/>
<evidence type="ECO:0000313" key="2">
    <source>
        <dbReference type="EMBL" id="RJO71054.1"/>
    </source>
</evidence>
<feature type="transmembrane region" description="Helical" evidence="1">
    <location>
        <begin position="136"/>
        <end position="154"/>
    </location>
</feature>
<keyword evidence="1" id="KW-0812">Transmembrane</keyword>
<feature type="transmembrane region" description="Helical" evidence="1">
    <location>
        <begin position="103"/>
        <end position="124"/>
    </location>
</feature>
<feature type="transmembrane region" description="Helical" evidence="1">
    <location>
        <begin position="241"/>
        <end position="263"/>
    </location>
</feature>
<name>A0A3A4K3F2_9NOCA</name>
<keyword evidence="1" id="KW-0472">Membrane</keyword>
<feature type="transmembrane region" description="Helical" evidence="1">
    <location>
        <begin position="59"/>
        <end position="83"/>
    </location>
</feature>
<dbReference type="Proteomes" id="UP000266677">
    <property type="component" value="Unassembled WGS sequence"/>
</dbReference>
<proteinExistence type="predicted"/>
<sequence>MVGAMVALAVFAAIGMVVDDRVLLGESVWLKPFKFAVAFTVYGLTLAWLLSLPHRGARVTWWFGLVFAVTAAIDVGFIVLQAARGTFSHFDKAGDPVNSIGQQVFAAGVPGLFIANLVIALIISWQQVADRPISRAIKAGLGIAVAGMFLGYLMGFTGKRIERDANGNLVQLAGGHTKFANGPEPGRYDGLPITHWSTVAGDLRVPHFLGLHGIQALLLAALVLSRLASRVPWLREERTRARIVGVLACGYAGVVAITLWQALRAQSLIHPDATTLAACGALGALVLVCLTAIAVRAHSAQTLRLAGQF</sequence>
<organism evidence="2 3">
    <name type="scientific">Nocardia panacis</name>
    <dbReference type="NCBI Taxonomy" id="2340916"/>
    <lineage>
        <taxon>Bacteria</taxon>
        <taxon>Bacillati</taxon>
        <taxon>Actinomycetota</taxon>
        <taxon>Actinomycetes</taxon>
        <taxon>Mycobacteriales</taxon>
        <taxon>Nocardiaceae</taxon>
        <taxon>Nocardia</taxon>
    </lineage>
</organism>
<feature type="transmembrane region" description="Helical" evidence="1">
    <location>
        <begin position="275"/>
        <end position="295"/>
    </location>
</feature>
<gene>
    <name evidence="2" type="ORF">D5S18_27825</name>
</gene>
<reference evidence="2 3" key="1">
    <citation type="submission" date="2018-09" db="EMBL/GenBank/DDBJ databases">
        <title>YIM PH21274 draft genome.</title>
        <authorList>
            <person name="Miao C."/>
        </authorList>
    </citation>
    <scope>NUCLEOTIDE SEQUENCE [LARGE SCALE GENOMIC DNA]</scope>
    <source>
        <strain evidence="2 3">YIM PH 21724</strain>
    </source>
</reference>